<dbReference type="EMBL" id="JACIEK010000001">
    <property type="protein sequence ID" value="MBB3996716.1"/>
    <property type="molecule type" value="Genomic_DNA"/>
</dbReference>
<accession>A0A7W6EAY6</accession>
<protein>
    <submittedName>
        <fullName evidence="1">Uncharacterized protein</fullName>
    </submittedName>
</protein>
<comment type="caution">
    <text evidence="1">The sequence shown here is derived from an EMBL/GenBank/DDBJ whole genome shotgun (WGS) entry which is preliminary data.</text>
</comment>
<keyword evidence="2" id="KW-1185">Reference proteome</keyword>
<organism evidence="1 2">
    <name type="scientific">Aureimonas pseudogalii</name>
    <dbReference type="NCBI Taxonomy" id="1744844"/>
    <lineage>
        <taxon>Bacteria</taxon>
        <taxon>Pseudomonadati</taxon>
        <taxon>Pseudomonadota</taxon>
        <taxon>Alphaproteobacteria</taxon>
        <taxon>Hyphomicrobiales</taxon>
        <taxon>Aurantimonadaceae</taxon>
        <taxon>Aureimonas</taxon>
    </lineage>
</organism>
<evidence type="ECO:0000313" key="1">
    <source>
        <dbReference type="EMBL" id="MBB3996716.1"/>
    </source>
</evidence>
<gene>
    <name evidence="1" type="ORF">GGR04_000537</name>
</gene>
<reference evidence="1 2" key="1">
    <citation type="submission" date="2020-08" db="EMBL/GenBank/DDBJ databases">
        <title>Genomic Encyclopedia of Type Strains, Phase IV (KMG-IV): sequencing the most valuable type-strain genomes for metagenomic binning, comparative biology and taxonomic classification.</title>
        <authorList>
            <person name="Goeker M."/>
        </authorList>
    </citation>
    <scope>NUCLEOTIDE SEQUENCE [LARGE SCALE GENOMIC DNA]</scope>
    <source>
        <strain evidence="1 2">DSM 102238</strain>
    </source>
</reference>
<evidence type="ECO:0000313" key="2">
    <source>
        <dbReference type="Proteomes" id="UP000542776"/>
    </source>
</evidence>
<sequence length="48" mass="4905">MARASATWRSIFCSAAGLIIGPISTPSTVPGPTFMADTRADSFSAKAS</sequence>
<dbReference type="AlphaFoldDB" id="A0A7W6EAY6"/>
<dbReference type="Proteomes" id="UP000542776">
    <property type="component" value="Unassembled WGS sequence"/>
</dbReference>
<name>A0A7W6EAY6_9HYPH</name>
<proteinExistence type="predicted"/>